<evidence type="ECO:0008006" key="2">
    <source>
        <dbReference type="Google" id="ProtNLM"/>
    </source>
</evidence>
<dbReference type="AlphaFoldDB" id="A0A6C0L0N1"/>
<dbReference type="EMBL" id="MN741008">
    <property type="protein sequence ID" value="QHU22480.1"/>
    <property type="molecule type" value="Genomic_DNA"/>
</dbReference>
<protein>
    <recommendedName>
        <fullName evidence="2">Glycosyltransferase</fullName>
    </recommendedName>
</protein>
<sequence>MNCKVSCSFGEIVDKVTILKIKKQKVTNQQALFNIQTELQLIEQDNPQLNTKDKLFDILYDTNMKLWDLEDEIRIKSYQKKYDAEYIKCAESIHTTNDLRYKTKQKINVKYNSLIKEEKIYELTENAENDYRKLEYAKVLYTTGEYEKSHEMLKRLIIQYKDYEKCDVFYVDLLFSYCNSCSIFNSKYPFQTKLETIMNKLNLLSISEEQKQWCKVMYVFFCLSEKNYVTSYDYLNQLDIVERNTKLNGNLIHRYNMDFFKDGDKNKTILVYNGGGIGDGYMYARFIPIICQKFPHNNVILISDKRTSWIYKKVFETNSRITIKYYSDEDIPHFDYHCNLVCMIKYLGYNYDTIPFYPLFKNLEVKISPLCRQVLNKIFSWKQESQKTYIFNWKGNPNNGQEMKNRKMELENARSLFELKSINWIIVTQEITNEENKLLDEFDNVKYYGNILDVNETYIDTISIIRNVDGVISTDTSLLHLSANLNVTTYALLTLGCEWRWTHDEPRTNWYPNMKLLRQKEFGKWDNVVLELIDELKSNKV</sequence>
<dbReference type="Gene3D" id="3.40.50.2000">
    <property type="entry name" value="Glycogen Phosphorylase B"/>
    <property type="match status" value="1"/>
</dbReference>
<dbReference type="SUPFAM" id="SSF53756">
    <property type="entry name" value="UDP-Glycosyltransferase/glycogen phosphorylase"/>
    <property type="match status" value="1"/>
</dbReference>
<accession>A0A6C0L0N1</accession>
<organism evidence="1">
    <name type="scientific">viral metagenome</name>
    <dbReference type="NCBI Taxonomy" id="1070528"/>
    <lineage>
        <taxon>unclassified sequences</taxon>
        <taxon>metagenomes</taxon>
        <taxon>organismal metagenomes</taxon>
    </lineage>
</organism>
<name>A0A6C0L0N1_9ZZZZ</name>
<proteinExistence type="predicted"/>
<reference evidence="1" key="1">
    <citation type="journal article" date="2020" name="Nature">
        <title>Giant virus diversity and host interactions through global metagenomics.</title>
        <authorList>
            <person name="Schulz F."/>
            <person name="Roux S."/>
            <person name="Paez-Espino D."/>
            <person name="Jungbluth S."/>
            <person name="Walsh D.A."/>
            <person name="Denef V.J."/>
            <person name="McMahon K.D."/>
            <person name="Konstantinidis K.T."/>
            <person name="Eloe-Fadrosh E.A."/>
            <person name="Kyrpides N.C."/>
            <person name="Woyke T."/>
        </authorList>
    </citation>
    <scope>NUCLEOTIDE SEQUENCE</scope>
    <source>
        <strain evidence="1">GVMAG-S-ERX555907-102</strain>
    </source>
</reference>
<evidence type="ECO:0000313" key="1">
    <source>
        <dbReference type="EMBL" id="QHU22480.1"/>
    </source>
</evidence>
<dbReference type="InterPro" id="IPR046163">
    <property type="entry name" value="DUF6165"/>
</dbReference>
<dbReference type="Pfam" id="PF19662">
    <property type="entry name" value="DUF6165"/>
    <property type="match status" value="1"/>
</dbReference>